<dbReference type="GO" id="GO:0016491">
    <property type="term" value="F:oxidoreductase activity"/>
    <property type="evidence" value="ECO:0007669"/>
    <property type="project" value="UniProtKB-KW"/>
</dbReference>
<dbReference type="InterPro" id="IPR036291">
    <property type="entry name" value="NAD(P)-bd_dom_sf"/>
</dbReference>
<evidence type="ECO:0000256" key="3">
    <source>
        <dbReference type="RuleBase" id="RU000363"/>
    </source>
</evidence>
<dbReference type="SUPFAM" id="SSF51735">
    <property type="entry name" value="NAD(P)-binding Rossmann-fold domains"/>
    <property type="match status" value="1"/>
</dbReference>
<sequence length="266" mass="28448">MSAVVFGVSLSPSLSLVQRVFSINHPSLAAKQQLLHTANKEEKSIATAAGKSRQERWSLAGATALVTGGSKGIGHAIVEELAGLGARVHTCSRNAAEMEESHRRWAEKGLTAITVSVCDVGVRGDRERLMAVVKDTLDDKLDILVNNAGMLIFKPATEYTAEEYAQVMATNLESCFHLCQLAHPLLAAGDGGGGSVVHISSIASVIGYPWEALYSTTKGGLNQLTRSLAAEWAHDRIRVNCVAPGVIKTDMVKDVPVTNLELKNYD</sequence>
<gene>
    <name evidence="5" type="ORF">HU200_054060</name>
</gene>
<dbReference type="SMART" id="SM00822">
    <property type="entry name" value="PKS_KR"/>
    <property type="match status" value="1"/>
</dbReference>
<evidence type="ECO:0000259" key="4">
    <source>
        <dbReference type="SMART" id="SM00822"/>
    </source>
</evidence>
<dbReference type="FunFam" id="3.40.50.720:FF:000084">
    <property type="entry name" value="Short-chain dehydrogenase reductase"/>
    <property type="match status" value="1"/>
</dbReference>
<evidence type="ECO:0000313" key="5">
    <source>
        <dbReference type="EMBL" id="KAF8665972.1"/>
    </source>
</evidence>
<keyword evidence="1" id="KW-0521">NADP</keyword>
<dbReference type="InterPro" id="IPR002347">
    <property type="entry name" value="SDR_fam"/>
</dbReference>
<accession>A0A835AR93</accession>
<evidence type="ECO:0000313" key="6">
    <source>
        <dbReference type="Proteomes" id="UP000636709"/>
    </source>
</evidence>
<dbReference type="Gene3D" id="3.40.50.720">
    <property type="entry name" value="NAD(P)-binding Rossmann-like Domain"/>
    <property type="match status" value="1"/>
</dbReference>
<keyword evidence="6" id="KW-1185">Reference proteome</keyword>
<dbReference type="Proteomes" id="UP000636709">
    <property type="component" value="Unassembled WGS sequence"/>
</dbReference>
<dbReference type="AlphaFoldDB" id="A0A835AR93"/>
<evidence type="ECO:0000256" key="2">
    <source>
        <dbReference type="ARBA" id="ARBA00023002"/>
    </source>
</evidence>
<dbReference type="PANTHER" id="PTHR42898:SF25">
    <property type="entry name" value="TROPINONE REDUCTASE"/>
    <property type="match status" value="1"/>
</dbReference>
<organism evidence="5 6">
    <name type="scientific">Digitaria exilis</name>
    <dbReference type="NCBI Taxonomy" id="1010633"/>
    <lineage>
        <taxon>Eukaryota</taxon>
        <taxon>Viridiplantae</taxon>
        <taxon>Streptophyta</taxon>
        <taxon>Embryophyta</taxon>
        <taxon>Tracheophyta</taxon>
        <taxon>Spermatophyta</taxon>
        <taxon>Magnoliopsida</taxon>
        <taxon>Liliopsida</taxon>
        <taxon>Poales</taxon>
        <taxon>Poaceae</taxon>
        <taxon>PACMAD clade</taxon>
        <taxon>Panicoideae</taxon>
        <taxon>Panicodae</taxon>
        <taxon>Paniceae</taxon>
        <taxon>Anthephorinae</taxon>
        <taxon>Digitaria</taxon>
    </lineage>
</organism>
<dbReference type="InterPro" id="IPR057326">
    <property type="entry name" value="KR_dom"/>
</dbReference>
<dbReference type="PANTHER" id="PTHR42898">
    <property type="entry name" value="TROPINONE REDUCTASE"/>
    <property type="match status" value="1"/>
</dbReference>
<comment type="similarity">
    <text evidence="3">Belongs to the short-chain dehydrogenases/reductases (SDR) family.</text>
</comment>
<dbReference type="PRINTS" id="PR00081">
    <property type="entry name" value="GDHRDH"/>
</dbReference>
<protein>
    <recommendedName>
        <fullName evidence="4">Ketoreductase domain-containing protein</fullName>
    </recommendedName>
</protein>
<dbReference type="Pfam" id="PF00106">
    <property type="entry name" value="adh_short"/>
    <property type="match status" value="1"/>
</dbReference>
<keyword evidence="2" id="KW-0560">Oxidoreductase</keyword>
<dbReference type="EMBL" id="JACEFO010002324">
    <property type="protein sequence ID" value="KAF8665972.1"/>
    <property type="molecule type" value="Genomic_DNA"/>
</dbReference>
<comment type="caution">
    <text evidence="5">The sequence shown here is derived from an EMBL/GenBank/DDBJ whole genome shotgun (WGS) entry which is preliminary data.</text>
</comment>
<dbReference type="InterPro" id="IPR045000">
    <property type="entry name" value="TR"/>
</dbReference>
<reference evidence="5" key="1">
    <citation type="submission" date="2020-07" db="EMBL/GenBank/DDBJ databases">
        <title>Genome sequence and genetic diversity analysis of an under-domesticated orphan crop, white fonio (Digitaria exilis).</title>
        <authorList>
            <person name="Bennetzen J.L."/>
            <person name="Chen S."/>
            <person name="Ma X."/>
            <person name="Wang X."/>
            <person name="Yssel A.E.J."/>
            <person name="Chaluvadi S.R."/>
            <person name="Johnson M."/>
            <person name="Gangashetty P."/>
            <person name="Hamidou F."/>
            <person name="Sanogo M.D."/>
            <person name="Zwaenepoel A."/>
            <person name="Wallace J."/>
            <person name="Van De Peer Y."/>
            <person name="Van Deynze A."/>
        </authorList>
    </citation>
    <scope>NUCLEOTIDE SEQUENCE</scope>
    <source>
        <tissue evidence="5">Leaves</tissue>
    </source>
</reference>
<dbReference type="OrthoDB" id="417891at2759"/>
<evidence type="ECO:0000256" key="1">
    <source>
        <dbReference type="ARBA" id="ARBA00022857"/>
    </source>
</evidence>
<dbReference type="PROSITE" id="PS00061">
    <property type="entry name" value="ADH_SHORT"/>
    <property type="match status" value="1"/>
</dbReference>
<dbReference type="PRINTS" id="PR00080">
    <property type="entry name" value="SDRFAMILY"/>
</dbReference>
<dbReference type="InterPro" id="IPR020904">
    <property type="entry name" value="Sc_DH/Rdtase_CS"/>
</dbReference>
<proteinExistence type="inferred from homology"/>
<name>A0A835AR93_9POAL</name>
<feature type="domain" description="Ketoreductase" evidence="4">
    <location>
        <begin position="62"/>
        <end position="255"/>
    </location>
</feature>